<dbReference type="AlphaFoldDB" id="A0A244CU91"/>
<evidence type="ECO:0000256" key="7">
    <source>
        <dbReference type="HAMAP-Rule" id="MF_00473"/>
    </source>
</evidence>
<dbReference type="PROSITE" id="PS00174">
    <property type="entry name" value="P_GLUCOSE_ISOMERASE_2"/>
    <property type="match status" value="1"/>
</dbReference>
<dbReference type="UniPathway" id="UPA00109">
    <property type="reaction ID" value="UER00181"/>
</dbReference>
<dbReference type="PRINTS" id="PR00662">
    <property type="entry name" value="G6PISOMERASE"/>
</dbReference>
<comment type="similarity">
    <text evidence="2 7 8">Belongs to the GPI family.</text>
</comment>
<dbReference type="EMBL" id="MWPV01000001">
    <property type="protein sequence ID" value="OUL59183.1"/>
    <property type="molecule type" value="Genomic_DNA"/>
</dbReference>
<dbReference type="UniPathway" id="UPA00138"/>
<dbReference type="HAMAP" id="MF_00473">
    <property type="entry name" value="G6P_isomerase"/>
    <property type="match status" value="1"/>
</dbReference>
<dbReference type="InterPro" id="IPR023096">
    <property type="entry name" value="G6P_Isomerase_C"/>
</dbReference>
<dbReference type="InterPro" id="IPR046348">
    <property type="entry name" value="SIS_dom_sf"/>
</dbReference>
<comment type="function">
    <text evidence="7">Catalyzes the reversible isomerization of glucose-6-phosphate to fructose-6-phosphate.</text>
</comment>
<comment type="caution">
    <text evidence="9">The sequence shown here is derived from an EMBL/GenBank/DDBJ whole genome shotgun (WGS) entry which is preliminary data.</text>
</comment>
<dbReference type="Gene3D" id="3.40.50.10490">
    <property type="entry name" value="Glucose-6-phosphate isomerase like protein, domain 1"/>
    <property type="match status" value="2"/>
</dbReference>
<dbReference type="CDD" id="cd05016">
    <property type="entry name" value="SIS_PGI_2"/>
    <property type="match status" value="1"/>
</dbReference>
<dbReference type="InterPro" id="IPR018189">
    <property type="entry name" value="Phosphoglucose_isomerase_CS"/>
</dbReference>
<dbReference type="GO" id="GO:0097367">
    <property type="term" value="F:carbohydrate derivative binding"/>
    <property type="evidence" value="ECO:0007669"/>
    <property type="project" value="InterPro"/>
</dbReference>
<evidence type="ECO:0000313" key="10">
    <source>
        <dbReference type="Proteomes" id="UP000194841"/>
    </source>
</evidence>
<gene>
    <name evidence="7" type="primary">pgi</name>
    <name evidence="9" type="ORF">B1199_02575</name>
</gene>
<dbReference type="NCBIfam" id="NF001211">
    <property type="entry name" value="PRK00179.1"/>
    <property type="match status" value="1"/>
</dbReference>
<feature type="active site" evidence="7">
    <location>
        <position position="510"/>
    </location>
</feature>
<name>A0A244CU91_PSEDV</name>
<keyword evidence="5 7" id="KW-0413">Isomerase</keyword>
<dbReference type="Pfam" id="PF00342">
    <property type="entry name" value="PGI"/>
    <property type="match status" value="1"/>
</dbReference>
<dbReference type="RefSeq" id="WP_086742576.1">
    <property type="nucleotide sequence ID" value="NZ_MWPV01000001.1"/>
</dbReference>
<proteinExistence type="inferred from homology"/>
<feature type="active site" evidence="7">
    <location>
        <position position="382"/>
    </location>
</feature>
<dbReference type="PROSITE" id="PS51463">
    <property type="entry name" value="P_GLUCOSE_ISOMERASE_3"/>
    <property type="match status" value="1"/>
</dbReference>
<evidence type="ECO:0000256" key="1">
    <source>
        <dbReference type="ARBA" id="ARBA00004926"/>
    </source>
</evidence>
<dbReference type="Proteomes" id="UP000194841">
    <property type="component" value="Unassembled WGS sequence"/>
</dbReference>
<comment type="pathway">
    <text evidence="1 7 8">Carbohydrate degradation; glycolysis; D-glyceraldehyde 3-phosphate and glycerone phosphate from D-glucose: step 2/4.</text>
</comment>
<keyword evidence="7" id="KW-0963">Cytoplasm</keyword>
<evidence type="ECO:0000256" key="4">
    <source>
        <dbReference type="ARBA" id="ARBA00023152"/>
    </source>
</evidence>
<keyword evidence="3 7" id="KW-0312">Gluconeogenesis</keyword>
<evidence type="ECO:0000256" key="8">
    <source>
        <dbReference type="RuleBase" id="RU000612"/>
    </source>
</evidence>
<dbReference type="PROSITE" id="PS00765">
    <property type="entry name" value="P_GLUCOSE_ISOMERASE_1"/>
    <property type="match status" value="1"/>
</dbReference>
<comment type="subcellular location">
    <subcellularLocation>
        <location evidence="7">Cytoplasm</location>
    </subcellularLocation>
</comment>
<keyword evidence="4 7" id="KW-0324">Glycolysis</keyword>
<evidence type="ECO:0000256" key="2">
    <source>
        <dbReference type="ARBA" id="ARBA00006604"/>
    </source>
</evidence>
<sequence>MPQISIEQSLHNSLLNAAQEVQKLHLLELFQLQPTRAETYRLDVSPIYLDYSKQALNQQAIEGLIALAEHKNLASARDAMFQGDAINHTEQRAVLHTALRNSERLNKVDAHTAAEIEHTKQRMLNFVDGIINQSLLGFTGKGITDVISIGIGGSFFGPKMLQSALEEQRASAINVHYLANIDGAQIKHMLKALNPETTLIIVASKSWTTAETQLNADAVMTWFKSHFSDQQAIKQHWVALTAKPQQAQAFGISSDYIFPLWDFVGGRYSVWSTIGLPLALSIGREGFESLLAGAASMDKHFCEAPLNANMPVMLALIGYWQQVYLGYNNLMVLPYSHGLKALPAYLQQLDMESNGKSVNALGDEIANSGPILWGAEGTNCQHSFMQLLHQGKQKAMVDFIVPAKGDPHYPAHHNMMVANGLAQAQALMQGKTTQQAFDELIASGEDETSAAALAKHKAMPGNTGSNTLIIDALSPFTLGALLALYEHKVFCQGVLFGINSFDQWGVELGKQLGKTLMSAIETQDLSQLDPSTQALLKHINL</sequence>
<feature type="active site" description="Proton donor" evidence="7">
    <location>
        <position position="352"/>
    </location>
</feature>
<dbReference type="PANTHER" id="PTHR11469">
    <property type="entry name" value="GLUCOSE-6-PHOSPHATE ISOMERASE"/>
    <property type="match status" value="1"/>
</dbReference>
<dbReference type="Gene3D" id="1.10.1390.10">
    <property type="match status" value="1"/>
</dbReference>
<dbReference type="SUPFAM" id="SSF53697">
    <property type="entry name" value="SIS domain"/>
    <property type="match status" value="1"/>
</dbReference>
<dbReference type="GO" id="GO:0006094">
    <property type="term" value="P:gluconeogenesis"/>
    <property type="evidence" value="ECO:0007669"/>
    <property type="project" value="UniProtKB-UniRule"/>
</dbReference>
<accession>A0A244CU91</accession>
<dbReference type="InterPro" id="IPR035482">
    <property type="entry name" value="SIS_PGI_2"/>
</dbReference>
<evidence type="ECO:0000256" key="6">
    <source>
        <dbReference type="ARBA" id="ARBA00029321"/>
    </source>
</evidence>
<dbReference type="EC" id="5.3.1.9" evidence="7"/>
<dbReference type="InterPro" id="IPR035476">
    <property type="entry name" value="SIS_PGI_1"/>
</dbReference>
<evidence type="ECO:0000256" key="5">
    <source>
        <dbReference type="ARBA" id="ARBA00023235"/>
    </source>
</evidence>
<dbReference type="GO" id="GO:0048029">
    <property type="term" value="F:monosaccharide binding"/>
    <property type="evidence" value="ECO:0007669"/>
    <property type="project" value="TreeGrafter"/>
</dbReference>
<comment type="pathway">
    <text evidence="7">Carbohydrate biosynthesis; gluconeogenesis.</text>
</comment>
<keyword evidence="10" id="KW-1185">Reference proteome</keyword>
<dbReference type="PANTHER" id="PTHR11469:SF1">
    <property type="entry name" value="GLUCOSE-6-PHOSPHATE ISOMERASE"/>
    <property type="match status" value="1"/>
</dbReference>
<dbReference type="GO" id="GO:0005829">
    <property type="term" value="C:cytosol"/>
    <property type="evidence" value="ECO:0007669"/>
    <property type="project" value="TreeGrafter"/>
</dbReference>
<dbReference type="GO" id="GO:0051156">
    <property type="term" value="P:glucose 6-phosphate metabolic process"/>
    <property type="evidence" value="ECO:0007669"/>
    <property type="project" value="TreeGrafter"/>
</dbReference>
<dbReference type="GO" id="GO:0006096">
    <property type="term" value="P:glycolytic process"/>
    <property type="evidence" value="ECO:0007669"/>
    <property type="project" value="UniProtKB-UniRule"/>
</dbReference>
<comment type="catalytic activity">
    <reaction evidence="6 7 8">
        <text>alpha-D-glucose 6-phosphate = beta-D-fructose 6-phosphate</text>
        <dbReference type="Rhea" id="RHEA:11816"/>
        <dbReference type="ChEBI" id="CHEBI:57634"/>
        <dbReference type="ChEBI" id="CHEBI:58225"/>
        <dbReference type="EC" id="5.3.1.9"/>
    </reaction>
</comment>
<organism evidence="9 10">
    <name type="scientific">Pseudoalteromonas ulvae</name>
    <dbReference type="NCBI Taxonomy" id="107327"/>
    <lineage>
        <taxon>Bacteria</taxon>
        <taxon>Pseudomonadati</taxon>
        <taxon>Pseudomonadota</taxon>
        <taxon>Gammaproteobacteria</taxon>
        <taxon>Alteromonadales</taxon>
        <taxon>Pseudoalteromonadaceae</taxon>
        <taxon>Pseudoalteromonas</taxon>
    </lineage>
</organism>
<dbReference type="OrthoDB" id="140919at2"/>
<dbReference type="InterPro" id="IPR001672">
    <property type="entry name" value="G6P_Isomerase"/>
</dbReference>
<dbReference type="CDD" id="cd05015">
    <property type="entry name" value="SIS_PGI_1"/>
    <property type="match status" value="1"/>
</dbReference>
<reference evidence="9 10" key="1">
    <citation type="submission" date="2017-02" db="EMBL/GenBank/DDBJ databases">
        <title>Pseudoalteromonas ulvae TC14 Genome.</title>
        <authorList>
            <person name="Molmeret M."/>
        </authorList>
    </citation>
    <scope>NUCLEOTIDE SEQUENCE [LARGE SCALE GENOMIC DNA]</scope>
    <source>
        <strain evidence="9">TC14</strain>
    </source>
</reference>
<dbReference type="GO" id="GO:0004347">
    <property type="term" value="F:glucose-6-phosphate isomerase activity"/>
    <property type="evidence" value="ECO:0007669"/>
    <property type="project" value="UniProtKB-UniRule"/>
</dbReference>
<evidence type="ECO:0000256" key="3">
    <source>
        <dbReference type="ARBA" id="ARBA00022432"/>
    </source>
</evidence>
<evidence type="ECO:0000313" key="9">
    <source>
        <dbReference type="EMBL" id="OUL59183.1"/>
    </source>
</evidence>
<protein>
    <recommendedName>
        <fullName evidence="7">Glucose-6-phosphate isomerase</fullName>
        <shortName evidence="7">GPI</shortName>
        <ecNumber evidence="7">5.3.1.9</ecNumber>
    </recommendedName>
    <alternativeName>
        <fullName evidence="7">Phosphoglucose isomerase</fullName>
        <shortName evidence="7">PGI</shortName>
    </alternativeName>
    <alternativeName>
        <fullName evidence="7">Phosphohexose isomerase</fullName>
        <shortName evidence="7">PHI</shortName>
    </alternativeName>
</protein>